<keyword evidence="4" id="KW-0411">Iron-sulfur</keyword>
<organism evidence="8 9">
    <name type="scientific">Mycobacterium pseudokansasii</name>
    <dbReference type="NCBI Taxonomy" id="2341080"/>
    <lineage>
        <taxon>Bacteria</taxon>
        <taxon>Bacillati</taxon>
        <taxon>Actinomycetota</taxon>
        <taxon>Actinomycetes</taxon>
        <taxon>Mycobacteriales</taxon>
        <taxon>Mycobacteriaceae</taxon>
        <taxon>Mycobacterium</taxon>
    </lineage>
</organism>
<dbReference type="RefSeq" id="WP_051490377.1">
    <property type="nucleotide sequence ID" value="NZ_UPHN01000064.1"/>
</dbReference>
<dbReference type="InterPro" id="IPR005805">
    <property type="entry name" value="Rieske_Fe-S_prot_C"/>
</dbReference>
<dbReference type="PRINTS" id="PR00162">
    <property type="entry name" value="RIESKE"/>
</dbReference>
<evidence type="ECO:0000256" key="2">
    <source>
        <dbReference type="ARBA" id="ARBA00022723"/>
    </source>
</evidence>
<evidence type="ECO:0000313" key="8">
    <source>
        <dbReference type="EMBL" id="VBA50187.1"/>
    </source>
</evidence>
<evidence type="ECO:0000256" key="6">
    <source>
        <dbReference type="SAM" id="MobiDB-lite"/>
    </source>
</evidence>
<evidence type="ECO:0000256" key="4">
    <source>
        <dbReference type="ARBA" id="ARBA00023014"/>
    </source>
</evidence>
<evidence type="ECO:0000256" key="5">
    <source>
        <dbReference type="ARBA" id="ARBA00023157"/>
    </source>
</evidence>
<evidence type="ECO:0000259" key="7">
    <source>
        <dbReference type="PROSITE" id="PS51296"/>
    </source>
</evidence>
<sequence>MRSGTLLAFAGATVLGFSGYLGGRMSYVRGVGVNQTAFDPGPPQSTAVLDSTELGDEQLHGTDAENAPVLLVRHYGGLHAIHNRCSHRGCLLSEGKLEGAVFTCPCQGSQFDVRVGTLVRGPATASQPRLDVRETNGRIEVRTATRAEQLRPEPPAIGGDMFPAA</sequence>
<dbReference type="InterPro" id="IPR036922">
    <property type="entry name" value="Rieske_2Fe-2S_sf"/>
</dbReference>
<dbReference type="EC" id="1.10.9.1" evidence="8"/>
<proteinExistence type="predicted"/>
<name>A0A498QTJ3_9MYCO</name>
<dbReference type="AlphaFoldDB" id="A0A498QTJ3"/>
<dbReference type="EMBL" id="UPHU01000001">
    <property type="protein sequence ID" value="VBA50187.1"/>
    <property type="molecule type" value="Genomic_DNA"/>
</dbReference>
<dbReference type="GO" id="GO:0016020">
    <property type="term" value="C:membrane"/>
    <property type="evidence" value="ECO:0007669"/>
    <property type="project" value="InterPro"/>
</dbReference>
<evidence type="ECO:0000256" key="3">
    <source>
        <dbReference type="ARBA" id="ARBA00023004"/>
    </source>
</evidence>
<accession>A0A498QTJ3</accession>
<dbReference type="InterPro" id="IPR017941">
    <property type="entry name" value="Rieske_2Fe-2S"/>
</dbReference>
<dbReference type="Proteomes" id="UP000268285">
    <property type="component" value="Unassembled WGS sequence"/>
</dbReference>
<dbReference type="Gene3D" id="2.102.10.10">
    <property type="entry name" value="Rieske [2Fe-2S] iron-sulphur domain"/>
    <property type="match status" value="1"/>
</dbReference>
<keyword evidence="2" id="KW-0479">Metal-binding</keyword>
<evidence type="ECO:0000313" key="9">
    <source>
        <dbReference type="Proteomes" id="UP000268285"/>
    </source>
</evidence>
<dbReference type="OrthoDB" id="147178at2"/>
<keyword evidence="5" id="KW-1015">Disulfide bond</keyword>
<feature type="domain" description="Rieske" evidence="7">
    <location>
        <begin position="46"/>
        <end position="141"/>
    </location>
</feature>
<dbReference type="SUPFAM" id="SSF50022">
    <property type="entry name" value="ISP domain"/>
    <property type="match status" value="1"/>
</dbReference>
<protein>
    <submittedName>
        <fullName evidence="8">Cytochrome b6-f complex iron-sulfur subunit 1</fullName>
        <ecNumber evidence="8">1.10.9.1</ecNumber>
    </submittedName>
</protein>
<reference evidence="8 9" key="1">
    <citation type="submission" date="2018-09" db="EMBL/GenBank/DDBJ databases">
        <authorList>
            <person name="Tagini F."/>
        </authorList>
    </citation>
    <scope>NUCLEOTIDE SEQUENCE [LARGE SCALE GENOMIC DNA]</scope>
    <source>
        <strain evidence="8 9">MK142</strain>
    </source>
</reference>
<feature type="region of interest" description="Disordered" evidence="6">
    <location>
        <begin position="145"/>
        <end position="165"/>
    </location>
</feature>
<dbReference type="GO" id="GO:0016705">
    <property type="term" value="F:oxidoreductase activity, acting on paired donors, with incorporation or reduction of molecular oxygen"/>
    <property type="evidence" value="ECO:0007669"/>
    <property type="project" value="UniProtKB-ARBA"/>
</dbReference>
<dbReference type="GO" id="GO:0004497">
    <property type="term" value="F:monooxygenase activity"/>
    <property type="evidence" value="ECO:0007669"/>
    <property type="project" value="UniProtKB-ARBA"/>
</dbReference>
<keyword evidence="9" id="KW-1185">Reference proteome</keyword>
<dbReference type="CDD" id="cd03467">
    <property type="entry name" value="Rieske"/>
    <property type="match status" value="1"/>
</dbReference>
<dbReference type="PROSITE" id="PS51296">
    <property type="entry name" value="RIESKE"/>
    <property type="match status" value="1"/>
</dbReference>
<keyword evidence="1" id="KW-0001">2Fe-2S</keyword>
<dbReference type="Pfam" id="PF00355">
    <property type="entry name" value="Rieske"/>
    <property type="match status" value="1"/>
</dbReference>
<keyword evidence="8" id="KW-0560">Oxidoreductase</keyword>
<gene>
    <name evidence="8" type="primary">petC1_2</name>
    <name evidence="8" type="ORF">LAUMK142_02442</name>
</gene>
<keyword evidence="3" id="KW-0408">Iron</keyword>
<dbReference type="GO" id="GO:0046872">
    <property type="term" value="F:metal ion binding"/>
    <property type="evidence" value="ECO:0007669"/>
    <property type="project" value="UniProtKB-KW"/>
</dbReference>
<evidence type="ECO:0000256" key="1">
    <source>
        <dbReference type="ARBA" id="ARBA00022714"/>
    </source>
</evidence>
<dbReference type="GO" id="GO:0051537">
    <property type="term" value="F:2 iron, 2 sulfur cluster binding"/>
    <property type="evidence" value="ECO:0007669"/>
    <property type="project" value="UniProtKB-KW"/>
</dbReference>